<keyword evidence="3" id="KW-0486">Methionine biosynthesis</keyword>
<protein>
    <submittedName>
        <fullName evidence="4">2,3-diketo-5-methylthio-1-phosphopentane enolase</fullName>
    </submittedName>
</protein>
<dbReference type="InterPro" id="IPR023214">
    <property type="entry name" value="HAD_sf"/>
</dbReference>
<evidence type="ECO:0000313" key="5">
    <source>
        <dbReference type="Proteomes" id="UP000007797"/>
    </source>
</evidence>
<proteinExistence type="predicted"/>
<evidence type="ECO:0000313" key="4">
    <source>
        <dbReference type="EMBL" id="EGG20119.1"/>
    </source>
</evidence>
<dbReference type="OrthoDB" id="272500at2759"/>
<dbReference type="RefSeq" id="XP_004367102.1">
    <property type="nucleotide sequence ID" value="XM_004367045.1"/>
</dbReference>
<dbReference type="PANTHER" id="PTHR20371:SF1">
    <property type="entry name" value="ENOLASE-PHOSPHATASE E1"/>
    <property type="match status" value="1"/>
</dbReference>
<evidence type="ECO:0000256" key="1">
    <source>
        <dbReference type="ARBA" id="ARBA00022605"/>
    </source>
</evidence>
<dbReference type="InterPro" id="IPR036412">
    <property type="entry name" value="HAD-like_sf"/>
</dbReference>
<dbReference type="KEGG" id="dfa:DFA_07239"/>
<dbReference type="GO" id="GO:0000287">
    <property type="term" value="F:magnesium ion binding"/>
    <property type="evidence" value="ECO:0007669"/>
    <property type="project" value="InterPro"/>
</dbReference>
<dbReference type="InterPro" id="IPR023943">
    <property type="entry name" value="Enolase-ppase_E1"/>
</dbReference>
<dbReference type="GO" id="GO:0019509">
    <property type="term" value="P:L-methionine salvage from methylthioadenosine"/>
    <property type="evidence" value="ECO:0007669"/>
    <property type="project" value="InterPro"/>
</dbReference>
<dbReference type="SUPFAM" id="SSF56784">
    <property type="entry name" value="HAD-like"/>
    <property type="match status" value="1"/>
</dbReference>
<sequence>MSFITERWGSQPIVDDVNALYRLYRDDKSSGVDHIVGQKGVLTLDRLPAILDPSDPTSSQQDKIQSVYDNCIALLDIDRKATPFKQLQGTLFKEAFESDVLRGQVYPDVFESVDLWTQSNASVYIYSSGSIAAQKLLFGNCGPTTQADQKQQAAINLLPKFKGHFDTTIGSKIESTSYTNIINQIDSATADTTLFVTDSQKEALAASQSNLNVAISIRPGNTPLDESLTQQIKSINPSVSTITSFIDLFNHYTFQQQ</sequence>
<reference evidence="5" key="1">
    <citation type="journal article" date="2011" name="Genome Res.">
        <title>Phylogeny-wide analysis of social amoeba genomes highlights ancient origins for complex intercellular communication.</title>
        <authorList>
            <person name="Heidel A.J."/>
            <person name="Lawal H.M."/>
            <person name="Felder M."/>
            <person name="Schilde C."/>
            <person name="Helps N.R."/>
            <person name="Tunggal B."/>
            <person name="Rivero F."/>
            <person name="John U."/>
            <person name="Schleicher M."/>
            <person name="Eichinger L."/>
            <person name="Platzer M."/>
            <person name="Noegel A.A."/>
            <person name="Schaap P."/>
            <person name="Gloeckner G."/>
        </authorList>
    </citation>
    <scope>NUCLEOTIDE SEQUENCE [LARGE SCALE GENOMIC DNA]</scope>
    <source>
        <strain evidence="5">SH3</strain>
    </source>
</reference>
<dbReference type="Gene3D" id="3.40.50.1000">
    <property type="entry name" value="HAD superfamily/HAD-like"/>
    <property type="match status" value="1"/>
</dbReference>
<dbReference type="GeneID" id="14872456"/>
<dbReference type="NCBIfam" id="TIGR01691">
    <property type="entry name" value="enolase-ppase"/>
    <property type="match status" value="1"/>
</dbReference>
<dbReference type="AlphaFoldDB" id="F4PVV5"/>
<keyword evidence="2" id="KW-0378">Hydrolase</keyword>
<name>F4PVV5_CACFS</name>
<accession>F4PVV5</accession>
<dbReference type="GO" id="GO:0043874">
    <property type="term" value="F:acireductone synthase activity"/>
    <property type="evidence" value="ECO:0007669"/>
    <property type="project" value="InterPro"/>
</dbReference>
<keyword evidence="1" id="KW-0028">Amino-acid biosynthesis</keyword>
<dbReference type="EMBL" id="GL883013">
    <property type="protein sequence ID" value="EGG20119.1"/>
    <property type="molecule type" value="Genomic_DNA"/>
</dbReference>
<gene>
    <name evidence="4" type="ORF">DFA_07239</name>
</gene>
<dbReference type="STRING" id="1054147.F4PVV5"/>
<dbReference type="Proteomes" id="UP000007797">
    <property type="component" value="Unassembled WGS sequence"/>
</dbReference>
<evidence type="ECO:0000256" key="2">
    <source>
        <dbReference type="ARBA" id="ARBA00022801"/>
    </source>
</evidence>
<dbReference type="PANTHER" id="PTHR20371">
    <property type="entry name" value="ENOLASE-PHOSPHATASE E1"/>
    <property type="match status" value="1"/>
</dbReference>
<organism evidence="4 5">
    <name type="scientific">Cavenderia fasciculata</name>
    <name type="common">Slime mold</name>
    <name type="synonym">Dictyostelium fasciculatum</name>
    <dbReference type="NCBI Taxonomy" id="261658"/>
    <lineage>
        <taxon>Eukaryota</taxon>
        <taxon>Amoebozoa</taxon>
        <taxon>Evosea</taxon>
        <taxon>Eumycetozoa</taxon>
        <taxon>Dictyostelia</taxon>
        <taxon>Acytosteliales</taxon>
        <taxon>Cavenderiaceae</taxon>
        <taxon>Cavenderia</taxon>
    </lineage>
</organism>
<keyword evidence="5" id="KW-1185">Reference proteome</keyword>
<evidence type="ECO:0000256" key="3">
    <source>
        <dbReference type="ARBA" id="ARBA00023167"/>
    </source>
</evidence>